<dbReference type="AlphaFoldDB" id="A0YDP0"/>
<feature type="transmembrane region" description="Helical" evidence="2">
    <location>
        <begin position="177"/>
        <end position="198"/>
    </location>
</feature>
<evidence type="ECO:0000256" key="1">
    <source>
        <dbReference type="ARBA" id="ARBA00009617"/>
    </source>
</evidence>
<feature type="transmembrane region" description="Helical" evidence="2">
    <location>
        <begin position="150"/>
        <end position="171"/>
    </location>
</feature>
<dbReference type="GO" id="GO:0015293">
    <property type="term" value="F:symporter activity"/>
    <property type="evidence" value="ECO:0007669"/>
    <property type="project" value="InterPro"/>
</dbReference>
<keyword evidence="4" id="KW-1185">Reference proteome</keyword>
<comment type="similarity">
    <text evidence="1">Belongs to the sodium:galactoside symporter (TC 2.A.2) family.</text>
</comment>
<dbReference type="InterPro" id="IPR039672">
    <property type="entry name" value="MFS_2"/>
</dbReference>
<organism evidence="3 4">
    <name type="scientific">marine gamma proteobacterium HTCC2143</name>
    <dbReference type="NCBI Taxonomy" id="247633"/>
    <lineage>
        <taxon>Bacteria</taxon>
        <taxon>Pseudomonadati</taxon>
        <taxon>Pseudomonadota</taxon>
        <taxon>Gammaproteobacteria</taxon>
        <taxon>Cellvibrionales</taxon>
        <taxon>Spongiibacteraceae</taxon>
        <taxon>BD1-7 clade</taxon>
    </lineage>
</organism>
<dbReference type="STRING" id="247633.GP2143_10017"/>
<evidence type="ECO:0000313" key="4">
    <source>
        <dbReference type="Proteomes" id="UP000004931"/>
    </source>
</evidence>
<dbReference type="Gene3D" id="1.20.1250.20">
    <property type="entry name" value="MFS general substrate transporter like domains"/>
    <property type="match status" value="2"/>
</dbReference>
<dbReference type="PANTHER" id="PTHR11328:SF24">
    <property type="entry name" value="MAJOR FACILITATOR SUPERFAMILY (MFS) PROFILE DOMAIN-CONTAINING PROTEIN"/>
    <property type="match status" value="1"/>
</dbReference>
<keyword evidence="2" id="KW-0812">Transmembrane</keyword>
<dbReference type="eggNOG" id="COG2211">
    <property type="taxonomic scope" value="Bacteria"/>
</dbReference>
<feature type="transmembrane region" description="Helical" evidence="2">
    <location>
        <begin position="250"/>
        <end position="270"/>
    </location>
</feature>
<feature type="transmembrane region" description="Helical" evidence="2">
    <location>
        <begin position="291"/>
        <end position="310"/>
    </location>
</feature>
<feature type="transmembrane region" description="Helical" evidence="2">
    <location>
        <begin position="81"/>
        <end position="100"/>
    </location>
</feature>
<sequence>MNQEKIDNRTILSYGILSLPIGVLGIPMGIYLAPFYAGELGLPLAVIGSMLMLSRVSDFITDPLIGMLSDRWHPNIGRRRVWVPIGTTVMMIGVFLLLRPSGEVNALYFLAAVSITYLGYTTLQLPYTAWGAELSPNYHTRTKITASAKFFDTFGLVISTIIPAVILSQAGAKSSDVMNGLSLFVLIALPICAAITFFKVPEPERRATPVTKIDTRQAFKLIARNKPFAVITITLFIATVSEVFRQTVTLFFATEIVGVDNIGTVFVFYFSTALLTIPMWTRVAERFEKHWALAAALIVVFLTNIGMYFLDYGQTTLFTIFFLIKGACFSALMILPLAMVADTVDIDTALTGERRQGLFFAICTMIQKFSYAIGQGLPLILLGFIGFNAAGSNGPQELYWLQVCYSIVPATTVGLAIVVVLRYSLTAERQKEIKHYLEEKESNPAAKLPVFLQPK</sequence>
<dbReference type="GO" id="GO:0005886">
    <property type="term" value="C:plasma membrane"/>
    <property type="evidence" value="ECO:0007669"/>
    <property type="project" value="TreeGrafter"/>
</dbReference>
<feature type="transmembrane region" description="Helical" evidence="2">
    <location>
        <begin position="40"/>
        <end position="60"/>
    </location>
</feature>
<feature type="transmembrane region" description="Helical" evidence="2">
    <location>
        <begin position="399"/>
        <end position="421"/>
    </location>
</feature>
<gene>
    <name evidence="3" type="ORF">GP2143_10017</name>
</gene>
<evidence type="ECO:0000256" key="2">
    <source>
        <dbReference type="SAM" id="Phobius"/>
    </source>
</evidence>
<dbReference type="Pfam" id="PF13347">
    <property type="entry name" value="MFS_2"/>
    <property type="match status" value="1"/>
</dbReference>
<dbReference type="Proteomes" id="UP000004931">
    <property type="component" value="Unassembled WGS sequence"/>
</dbReference>
<dbReference type="PANTHER" id="PTHR11328">
    <property type="entry name" value="MAJOR FACILITATOR SUPERFAMILY DOMAIN-CONTAINING PROTEIN"/>
    <property type="match status" value="1"/>
</dbReference>
<feature type="transmembrane region" description="Helical" evidence="2">
    <location>
        <begin position="358"/>
        <end position="387"/>
    </location>
</feature>
<evidence type="ECO:0000313" key="3">
    <source>
        <dbReference type="EMBL" id="EAW30924.1"/>
    </source>
</evidence>
<feature type="transmembrane region" description="Helical" evidence="2">
    <location>
        <begin position="316"/>
        <end position="338"/>
    </location>
</feature>
<name>A0YDP0_9GAMM</name>
<proteinExistence type="inferred from homology"/>
<feature type="transmembrane region" description="Helical" evidence="2">
    <location>
        <begin position="12"/>
        <end position="34"/>
    </location>
</feature>
<accession>A0YDP0</accession>
<comment type="caution">
    <text evidence="3">The sequence shown here is derived from an EMBL/GenBank/DDBJ whole genome shotgun (WGS) entry which is preliminary data.</text>
</comment>
<reference evidence="3 4" key="1">
    <citation type="journal article" date="2010" name="J. Bacteriol.">
        <title>Genome sequence of the oligotrophic marine Gammaproteobacterium HTCC2143, isolated from the Oregon Coast.</title>
        <authorList>
            <person name="Oh H.M."/>
            <person name="Kang I."/>
            <person name="Ferriera S."/>
            <person name="Giovannoni S.J."/>
            <person name="Cho J.C."/>
        </authorList>
    </citation>
    <scope>NUCLEOTIDE SEQUENCE [LARGE SCALE GENOMIC DNA]</scope>
    <source>
        <strain evidence="3 4">HTCC2143</strain>
    </source>
</reference>
<dbReference type="EMBL" id="AAVT01000005">
    <property type="protein sequence ID" value="EAW30924.1"/>
    <property type="molecule type" value="Genomic_DNA"/>
</dbReference>
<dbReference type="OrthoDB" id="181905at2"/>
<dbReference type="SUPFAM" id="SSF103473">
    <property type="entry name" value="MFS general substrate transporter"/>
    <property type="match status" value="1"/>
</dbReference>
<dbReference type="GO" id="GO:0008643">
    <property type="term" value="P:carbohydrate transport"/>
    <property type="evidence" value="ECO:0007669"/>
    <property type="project" value="InterPro"/>
</dbReference>
<feature type="transmembrane region" description="Helical" evidence="2">
    <location>
        <begin position="106"/>
        <end position="129"/>
    </location>
</feature>
<dbReference type="InterPro" id="IPR036259">
    <property type="entry name" value="MFS_trans_sf"/>
</dbReference>
<keyword evidence="2" id="KW-1133">Transmembrane helix</keyword>
<keyword evidence="2" id="KW-0472">Membrane</keyword>
<protein>
    <submittedName>
        <fullName evidence="3">Major facilitator superfamily MFS_1</fullName>
    </submittedName>
</protein>
<feature type="transmembrane region" description="Helical" evidence="2">
    <location>
        <begin position="227"/>
        <end position="244"/>
    </location>
</feature>